<feature type="domain" description="Retrotransposon gag" evidence="1">
    <location>
        <begin position="63"/>
        <end position="126"/>
    </location>
</feature>
<evidence type="ECO:0000259" key="1">
    <source>
        <dbReference type="Pfam" id="PF03732"/>
    </source>
</evidence>
<comment type="caution">
    <text evidence="2">The sequence shown here is derived from an EMBL/GenBank/DDBJ whole genome shotgun (WGS) entry which is preliminary data.</text>
</comment>
<dbReference type="Pfam" id="PF03732">
    <property type="entry name" value="Retrotrans_gag"/>
    <property type="match status" value="1"/>
</dbReference>
<name>A0A3M7P5V6_BRAPC</name>
<evidence type="ECO:0000313" key="3">
    <source>
        <dbReference type="Proteomes" id="UP000276133"/>
    </source>
</evidence>
<organism evidence="2 3">
    <name type="scientific">Brachionus plicatilis</name>
    <name type="common">Marine rotifer</name>
    <name type="synonym">Brachionus muelleri</name>
    <dbReference type="NCBI Taxonomy" id="10195"/>
    <lineage>
        <taxon>Eukaryota</taxon>
        <taxon>Metazoa</taxon>
        <taxon>Spiralia</taxon>
        <taxon>Gnathifera</taxon>
        <taxon>Rotifera</taxon>
        <taxon>Eurotatoria</taxon>
        <taxon>Monogononta</taxon>
        <taxon>Pseudotrocha</taxon>
        <taxon>Ploima</taxon>
        <taxon>Brachionidae</taxon>
        <taxon>Brachionus</taxon>
    </lineage>
</organism>
<sequence>MFDCGMEDTAVGTKWNEWVKGLDNYLKWVNIIDDERKKAALLDYAGVDVFRIYDAVEKKLKPVNGQDVVDSYDDMKKKFASHFNPRKNRFYEKHVFRNTKQEDGESIAPYATRLRNLSKYCGFQDVDSEILSQIVEGSNSKDIIGKILRSNDELKLEELLDW</sequence>
<dbReference type="OrthoDB" id="8039770at2759"/>
<evidence type="ECO:0000313" key="2">
    <source>
        <dbReference type="EMBL" id="RMZ94466.1"/>
    </source>
</evidence>
<dbReference type="STRING" id="10195.A0A3M7P5V6"/>
<protein>
    <recommendedName>
        <fullName evidence="1">Retrotransposon gag domain-containing protein</fullName>
    </recommendedName>
</protein>
<dbReference type="PANTHER" id="PTHR33198">
    <property type="entry name" value="ANK_REP_REGION DOMAIN-CONTAINING PROTEIN-RELATED"/>
    <property type="match status" value="1"/>
</dbReference>
<reference evidence="2 3" key="1">
    <citation type="journal article" date="2018" name="Sci. Rep.">
        <title>Genomic signatures of local adaptation to the degree of environmental predictability in rotifers.</title>
        <authorList>
            <person name="Franch-Gras L."/>
            <person name="Hahn C."/>
            <person name="Garcia-Roger E.M."/>
            <person name="Carmona M.J."/>
            <person name="Serra M."/>
            <person name="Gomez A."/>
        </authorList>
    </citation>
    <scope>NUCLEOTIDE SEQUENCE [LARGE SCALE GENOMIC DNA]</scope>
    <source>
        <strain evidence="2">HYR1</strain>
    </source>
</reference>
<proteinExistence type="predicted"/>
<dbReference type="InterPro" id="IPR005162">
    <property type="entry name" value="Retrotrans_gag_dom"/>
</dbReference>
<feature type="non-terminal residue" evidence="2">
    <location>
        <position position="162"/>
    </location>
</feature>
<dbReference type="PANTHER" id="PTHR33198:SF20">
    <property type="entry name" value="RETROTRANSPOSON GAG DOMAIN-CONTAINING PROTEIN"/>
    <property type="match status" value="1"/>
</dbReference>
<dbReference type="AlphaFoldDB" id="A0A3M7P5V6"/>
<accession>A0A3M7P5V6</accession>
<dbReference type="EMBL" id="REGN01013031">
    <property type="protein sequence ID" value="RMZ94466.1"/>
    <property type="molecule type" value="Genomic_DNA"/>
</dbReference>
<keyword evidence="3" id="KW-1185">Reference proteome</keyword>
<gene>
    <name evidence="2" type="ORF">BpHYR1_010943</name>
</gene>
<dbReference type="Proteomes" id="UP000276133">
    <property type="component" value="Unassembled WGS sequence"/>
</dbReference>